<gene>
    <name evidence="2" type="ORF">Back2_26610</name>
</gene>
<dbReference type="RefSeq" id="WP_231998744.1">
    <property type="nucleotide sequence ID" value="NZ_AP019307.1"/>
</dbReference>
<accession>A0A3G9J4M3</accession>
<protein>
    <recommendedName>
        <fullName evidence="4">Tetratrico peptide repeat group 5 domain-containing protein</fullName>
    </recommendedName>
</protein>
<name>A0A3G9J4M3_9ACTN</name>
<dbReference type="AlphaFoldDB" id="A0A3G9J4M3"/>
<sequence length="350" mass="37628">MAQEQRGSRSGDQRRSSGDRSGSAGRASSAGGRAGSARGGKPAGDGGYKGRGGSSDGPTRYGKDSKPAGDGPKRYSKDSKPSGPRREGDRDLARKRTMGKGNGQARAAVRRTDRGEEAPRTEDQKIYDGPPIPEGVTGKELDRAISAQLRGLPEKLAMRIAMHLVAAQMFIDEDPERAYLHAKAAKARTQRLAVIREALGEAAYAAGHYAEALSELRAAKRMNGATAYLPIMADCHRALGQPEDAVRLARSASVANFVPEAKAEMTIVEAGARRDMGHIDAALRVLELAPLNSRSRASWVVRLRYAYADALEEAGRDQDALTWFHRTQGVDHDEITDSAERAEALENKLG</sequence>
<feature type="compositionally biased region" description="Gly residues" evidence="1">
    <location>
        <begin position="32"/>
        <end position="55"/>
    </location>
</feature>
<dbReference type="KEGG" id="nbe:Back2_26610"/>
<feature type="compositionally biased region" description="Basic and acidic residues" evidence="1">
    <location>
        <begin position="110"/>
        <end position="126"/>
    </location>
</feature>
<dbReference type="Gene3D" id="1.25.40.10">
    <property type="entry name" value="Tetratricopeptide repeat domain"/>
    <property type="match status" value="1"/>
</dbReference>
<proteinExistence type="predicted"/>
<dbReference type="SUPFAM" id="SSF48452">
    <property type="entry name" value="TPR-like"/>
    <property type="match status" value="1"/>
</dbReference>
<feature type="compositionally biased region" description="Basic and acidic residues" evidence="1">
    <location>
        <begin position="61"/>
        <end position="94"/>
    </location>
</feature>
<dbReference type="EMBL" id="AP019307">
    <property type="protein sequence ID" value="BBH18374.1"/>
    <property type="molecule type" value="Genomic_DNA"/>
</dbReference>
<dbReference type="InterPro" id="IPR011990">
    <property type="entry name" value="TPR-like_helical_dom_sf"/>
</dbReference>
<feature type="region of interest" description="Disordered" evidence="1">
    <location>
        <begin position="1"/>
        <end position="138"/>
    </location>
</feature>
<evidence type="ECO:0008006" key="4">
    <source>
        <dbReference type="Google" id="ProtNLM"/>
    </source>
</evidence>
<organism evidence="2 3">
    <name type="scientific">Nocardioides baekrokdamisoli</name>
    <dbReference type="NCBI Taxonomy" id="1804624"/>
    <lineage>
        <taxon>Bacteria</taxon>
        <taxon>Bacillati</taxon>
        <taxon>Actinomycetota</taxon>
        <taxon>Actinomycetes</taxon>
        <taxon>Propionibacteriales</taxon>
        <taxon>Nocardioidaceae</taxon>
        <taxon>Nocardioides</taxon>
    </lineage>
</organism>
<feature type="compositionally biased region" description="Low complexity" evidence="1">
    <location>
        <begin position="19"/>
        <end position="31"/>
    </location>
</feature>
<dbReference type="Proteomes" id="UP000271573">
    <property type="component" value="Chromosome"/>
</dbReference>
<keyword evidence="3" id="KW-1185">Reference proteome</keyword>
<feature type="compositionally biased region" description="Basic and acidic residues" evidence="1">
    <location>
        <begin position="1"/>
        <end position="18"/>
    </location>
</feature>
<reference evidence="2 3" key="1">
    <citation type="submission" date="2018-11" db="EMBL/GenBank/DDBJ databases">
        <title>Complete genome sequence of Nocardioides baekrokdamisoli strain KCTC 39748.</title>
        <authorList>
            <person name="Kang S.W."/>
            <person name="Lee K.C."/>
            <person name="Kim K.K."/>
            <person name="Kim J.S."/>
            <person name="Kim D.S."/>
            <person name="Ko S.H."/>
            <person name="Yang S.H."/>
            <person name="Shin Y.K."/>
            <person name="Lee J.S."/>
        </authorList>
    </citation>
    <scope>NUCLEOTIDE SEQUENCE [LARGE SCALE GENOMIC DNA]</scope>
    <source>
        <strain evidence="2 3">KCTC 39748</strain>
    </source>
</reference>
<evidence type="ECO:0000256" key="1">
    <source>
        <dbReference type="SAM" id="MobiDB-lite"/>
    </source>
</evidence>
<evidence type="ECO:0000313" key="3">
    <source>
        <dbReference type="Proteomes" id="UP000271573"/>
    </source>
</evidence>
<evidence type="ECO:0000313" key="2">
    <source>
        <dbReference type="EMBL" id="BBH18374.1"/>
    </source>
</evidence>